<accession>A0A380DKM8</accession>
<proteinExistence type="predicted"/>
<dbReference type="Proteomes" id="UP000254502">
    <property type="component" value="Unassembled WGS sequence"/>
</dbReference>
<reference evidence="2 3" key="1">
    <citation type="submission" date="2018-06" db="EMBL/GenBank/DDBJ databases">
        <authorList>
            <consortium name="Pathogen Informatics"/>
            <person name="Doyle S."/>
        </authorList>
    </citation>
    <scope>NUCLEOTIDE SEQUENCE [LARGE SCALE GENOMIC DNA]</scope>
    <source>
        <strain evidence="2 3">NCTC5664</strain>
    </source>
</reference>
<organism evidence="2 3">
    <name type="scientific">Staphylococcus aureus</name>
    <dbReference type="NCBI Taxonomy" id="1280"/>
    <lineage>
        <taxon>Bacteria</taxon>
        <taxon>Bacillati</taxon>
        <taxon>Bacillota</taxon>
        <taxon>Bacilli</taxon>
        <taxon>Bacillales</taxon>
        <taxon>Staphylococcaceae</taxon>
        <taxon>Staphylococcus</taxon>
    </lineage>
</organism>
<dbReference type="SUPFAM" id="SSF49879">
    <property type="entry name" value="SMAD/FHA domain"/>
    <property type="match status" value="1"/>
</dbReference>
<sequence>MLVRKGDLDDITLQLYTEADYASFAYPSIQDTMTIGPNAYDDMVIQSLMNAIIIKDFQSIQESQYVRIGAR</sequence>
<feature type="domain" description="Firmicutes EssC N-terminal" evidence="1">
    <location>
        <begin position="3"/>
        <end position="47"/>
    </location>
</feature>
<protein>
    <submittedName>
        <fullName evidence="2">FtsK/SpoIIIE family protein, putative secretion system component EssC/YukA</fullName>
    </submittedName>
</protein>
<dbReference type="InterPro" id="IPR022206">
    <property type="entry name" value="Firmicutes_EssC_N"/>
</dbReference>
<dbReference type="EMBL" id="UHAQ01000002">
    <property type="protein sequence ID" value="SUK34557.1"/>
    <property type="molecule type" value="Genomic_DNA"/>
</dbReference>
<gene>
    <name evidence="2" type="primary">essC_6</name>
    <name evidence="2" type="ORF">NCTC5664_00557</name>
</gene>
<evidence type="ECO:0000313" key="2">
    <source>
        <dbReference type="EMBL" id="SUK34557.1"/>
    </source>
</evidence>
<dbReference type="InterPro" id="IPR008984">
    <property type="entry name" value="SMAD_FHA_dom_sf"/>
</dbReference>
<dbReference type="Pfam" id="PF12538">
    <property type="entry name" value="FtsK_SpoIIIE_N"/>
    <property type="match status" value="1"/>
</dbReference>
<dbReference type="Gene3D" id="2.60.200.20">
    <property type="match status" value="1"/>
</dbReference>
<evidence type="ECO:0000313" key="3">
    <source>
        <dbReference type="Proteomes" id="UP000254502"/>
    </source>
</evidence>
<dbReference type="AlphaFoldDB" id="A0A380DKM8"/>
<evidence type="ECO:0000259" key="1">
    <source>
        <dbReference type="Pfam" id="PF12538"/>
    </source>
</evidence>
<name>A0A380DKM8_STAAU</name>